<dbReference type="AlphaFoldDB" id="A0AAP1C6C0"/>
<keyword evidence="4" id="KW-0969">Cilium</keyword>
<dbReference type="Pfam" id="PF00691">
    <property type="entry name" value="OmpA"/>
    <property type="match status" value="1"/>
</dbReference>
<dbReference type="PROSITE" id="PS51123">
    <property type="entry name" value="OMPA_2"/>
    <property type="match status" value="1"/>
</dbReference>
<dbReference type="EMBL" id="LOTQ01000030">
    <property type="protein sequence ID" value="KVA04984.1"/>
    <property type="molecule type" value="Genomic_DNA"/>
</dbReference>
<dbReference type="InterPro" id="IPR006665">
    <property type="entry name" value="OmpA-like"/>
</dbReference>
<accession>A0AAP1C6C0</accession>
<name>A0AAP1C6C0_9BURK</name>
<dbReference type="CDD" id="cd07185">
    <property type="entry name" value="OmpA_C-like"/>
    <property type="match status" value="1"/>
</dbReference>
<proteinExistence type="predicted"/>
<gene>
    <name evidence="4" type="ORF">WI41_22755</name>
</gene>
<keyword evidence="1" id="KW-0472">Membrane</keyword>
<dbReference type="SUPFAM" id="SSF103088">
    <property type="entry name" value="OmpA-like"/>
    <property type="match status" value="1"/>
</dbReference>
<keyword evidence="4" id="KW-0966">Cell projection</keyword>
<feature type="domain" description="OmpA-like" evidence="3">
    <location>
        <begin position="1"/>
        <end position="109"/>
    </location>
</feature>
<dbReference type="PRINTS" id="PR01023">
    <property type="entry name" value="NAFLGMOTY"/>
</dbReference>
<evidence type="ECO:0000313" key="4">
    <source>
        <dbReference type="EMBL" id="KVA04984.1"/>
    </source>
</evidence>
<dbReference type="Gene3D" id="3.30.1330.60">
    <property type="entry name" value="OmpA-like domain"/>
    <property type="match status" value="1"/>
</dbReference>
<reference evidence="4 5" key="1">
    <citation type="submission" date="2015-11" db="EMBL/GenBank/DDBJ databases">
        <title>Expanding the genomic diversity of Burkholderia species for the development of highly accurate diagnostics.</title>
        <authorList>
            <person name="Sahl J."/>
            <person name="Keim P."/>
            <person name="Wagner D."/>
        </authorList>
    </citation>
    <scope>NUCLEOTIDE SEQUENCE [LARGE SCALE GENOMIC DNA]</scope>
    <source>
        <strain evidence="4 5">RF32-BP12</strain>
    </source>
</reference>
<organism evidence="4 5">
    <name type="scientific">Burkholderia latens</name>
    <dbReference type="NCBI Taxonomy" id="488446"/>
    <lineage>
        <taxon>Bacteria</taxon>
        <taxon>Pseudomonadati</taxon>
        <taxon>Pseudomonadota</taxon>
        <taxon>Betaproteobacteria</taxon>
        <taxon>Burkholderiales</taxon>
        <taxon>Burkholderiaceae</taxon>
        <taxon>Burkholderia</taxon>
        <taxon>Burkholderia cepacia complex</taxon>
    </lineage>
</organism>
<feature type="compositionally biased region" description="Basic and acidic residues" evidence="2">
    <location>
        <begin position="96"/>
        <end position="109"/>
    </location>
</feature>
<feature type="region of interest" description="Disordered" evidence="2">
    <location>
        <begin position="82"/>
        <end position="109"/>
    </location>
</feature>
<dbReference type="InterPro" id="IPR036737">
    <property type="entry name" value="OmpA-like_sf"/>
</dbReference>
<dbReference type="Proteomes" id="UP000056450">
    <property type="component" value="Unassembled WGS sequence"/>
</dbReference>
<evidence type="ECO:0000313" key="5">
    <source>
        <dbReference type="Proteomes" id="UP000056450"/>
    </source>
</evidence>
<protein>
    <submittedName>
        <fullName evidence="4">Flagellar motor protein MotB</fullName>
    </submittedName>
</protein>
<keyword evidence="4" id="KW-0282">Flagellum</keyword>
<evidence type="ECO:0000259" key="3">
    <source>
        <dbReference type="PROSITE" id="PS51123"/>
    </source>
</evidence>
<evidence type="ECO:0000256" key="1">
    <source>
        <dbReference type="PROSITE-ProRule" id="PRU00473"/>
    </source>
</evidence>
<dbReference type="InterPro" id="IPR050330">
    <property type="entry name" value="Bact_OuterMem_StrucFunc"/>
</dbReference>
<comment type="caution">
    <text evidence="4">The sequence shown here is derived from an EMBL/GenBank/DDBJ whole genome shotgun (WGS) entry which is preliminary data.</text>
</comment>
<dbReference type="GO" id="GO:0016020">
    <property type="term" value="C:membrane"/>
    <property type="evidence" value="ECO:0007669"/>
    <property type="project" value="UniProtKB-UniRule"/>
</dbReference>
<dbReference type="PANTHER" id="PTHR30329">
    <property type="entry name" value="STATOR ELEMENT OF FLAGELLAR MOTOR COMPLEX"/>
    <property type="match status" value="1"/>
</dbReference>
<evidence type="ECO:0000256" key="2">
    <source>
        <dbReference type="SAM" id="MobiDB-lite"/>
    </source>
</evidence>
<dbReference type="PANTHER" id="PTHR30329:SF19">
    <property type="entry name" value="OUTER MEMBRANE PROTEIN, OMPA FAMILY"/>
    <property type="match status" value="1"/>
</dbReference>
<sequence length="109" mass="11107">MFGPGDAAVAPWAASIVAAVGREIATSGRDSNLLVTGYTDSVKAGPARPGFNQALSETRARQVAQILVAAGVPAQHIGVVGKSDADPLADNGTPDGRARNRRVEVTVSD</sequence>